<dbReference type="GO" id="GO:0005737">
    <property type="term" value="C:cytoplasm"/>
    <property type="evidence" value="ECO:0007669"/>
    <property type="project" value="TreeGrafter"/>
</dbReference>
<comment type="function">
    <text evidence="2">Binds specifically to cytosolic chaperonin (c-CPN) and transfers target proteins to it. Binds to nascent polypeptide chain and promotes folding in an environment in which there are many competing pathways for nonnative proteins.</text>
</comment>
<dbReference type="InterPro" id="IPR016661">
    <property type="entry name" value="PFDN4"/>
</dbReference>
<sequence length="157" mass="18157">MQQGGGSETEVTWEDQQNINKFGRLNNRLHDLEDEIKFSKQRGSGGEEVKLGEMVKESGFCVRHDEEMFVEETNDNLEDASNELIITDEEVVRFQIGEVFAHVPKDEVEDRIEQMKEATSQKLEKLEEEKESVLAQMSELKKILYGKFKDSINLEED</sequence>
<reference evidence="4 5" key="1">
    <citation type="journal article" date="2017" name="Plant Biotechnol. J.">
        <title>A comprehensive draft genome sequence for lupin (Lupinus angustifolius), an emerging health food: insights into plant-microbe interactions and legume evolution.</title>
        <authorList>
            <person name="Hane J.K."/>
            <person name="Ming Y."/>
            <person name="Kamphuis L.G."/>
            <person name="Nelson M.N."/>
            <person name="Garg G."/>
            <person name="Atkins C.A."/>
            <person name="Bayer P.E."/>
            <person name="Bravo A."/>
            <person name="Bringans S."/>
            <person name="Cannon S."/>
            <person name="Edwards D."/>
            <person name="Foley R."/>
            <person name="Gao L.L."/>
            <person name="Harrison M.J."/>
            <person name="Huang W."/>
            <person name="Hurgobin B."/>
            <person name="Li S."/>
            <person name="Liu C.W."/>
            <person name="McGrath A."/>
            <person name="Morahan G."/>
            <person name="Murray J."/>
            <person name="Weller J."/>
            <person name="Jian J."/>
            <person name="Singh K.B."/>
        </authorList>
    </citation>
    <scope>NUCLEOTIDE SEQUENCE [LARGE SCALE GENOMIC DNA]</scope>
    <source>
        <strain evidence="5">cv. Tanjil</strain>
        <tissue evidence="4">Whole plant</tissue>
    </source>
</reference>
<dbReference type="CDD" id="cd23165">
    <property type="entry name" value="Prefoldin_4"/>
    <property type="match status" value="1"/>
</dbReference>
<dbReference type="PIRSF" id="PIRSF016477">
    <property type="entry name" value="Prefoldin_subunit_4"/>
    <property type="match status" value="1"/>
</dbReference>
<dbReference type="InterPro" id="IPR002777">
    <property type="entry name" value="PFD_beta-like"/>
</dbReference>
<dbReference type="Pfam" id="PF01920">
    <property type="entry name" value="Prefoldin_2"/>
    <property type="match status" value="1"/>
</dbReference>
<keyword evidence="5" id="KW-1185">Reference proteome</keyword>
<accession>A0A1J7HXJ1</accession>
<dbReference type="STRING" id="3871.A0A1J7HXJ1"/>
<comment type="subunit">
    <text evidence="2">Heterohexamer of two PFD-alpha type and four PFD-beta type subunits.</text>
</comment>
<comment type="similarity">
    <text evidence="1 2">Belongs to the prefoldin subunit beta family.</text>
</comment>
<dbReference type="PANTHER" id="PTHR21100:SF11">
    <property type="entry name" value="PREFOLDIN SUBUNIT 4"/>
    <property type="match status" value="1"/>
</dbReference>
<dbReference type="EMBL" id="CM007368">
    <property type="protein sequence ID" value="OIW07153.1"/>
    <property type="molecule type" value="Genomic_DNA"/>
</dbReference>
<name>A0A1J7HXJ1_LUPAN</name>
<dbReference type="Gramene" id="OIW07153">
    <property type="protein sequence ID" value="OIW07153"/>
    <property type="gene ID" value="TanjilG_10126"/>
</dbReference>
<dbReference type="AlphaFoldDB" id="A0A1J7HXJ1"/>
<organism evidence="4 5">
    <name type="scientific">Lupinus angustifolius</name>
    <name type="common">Narrow-leaved blue lupine</name>
    <dbReference type="NCBI Taxonomy" id="3871"/>
    <lineage>
        <taxon>Eukaryota</taxon>
        <taxon>Viridiplantae</taxon>
        <taxon>Streptophyta</taxon>
        <taxon>Embryophyta</taxon>
        <taxon>Tracheophyta</taxon>
        <taxon>Spermatophyta</taxon>
        <taxon>Magnoliopsida</taxon>
        <taxon>eudicotyledons</taxon>
        <taxon>Gunneridae</taxon>
        <taxon>Pentapetalae</taxon>
        <taxon>rosids</taxon>
        <taxon>fabids</taxon>
        <taxon>Fabales</taxon>
        <taxon>Fabaceae</taxon>
        <taxon>Papilionoideae</taxon>
        <taxon>50 kb inversion clade</taxon>
        <taxon>genistoids sensu lato</taxon>
        <taxon>core genistoids</taxon>
        <taxon>Genisteae</taxon>
        <taxon>Lupinus</taxon>
    </lineage>
</organism>
<evidence type="ECO:0000256" key="1">
    <source>
        <dbReference type="ARBA" id="ARBA00008045"/>
    </source>
</evidence>
<keyword evidence="3" id="KW-0175">Coiled coil</keyword>
<gene>
    <name evidence="4" type="ORF">TanjilG_10126</name>
</gene>
<dbReference type="OMA" id="KFGRAIN"/>
<keyword evidence="2" id="KW-0143">Chaperone</keyword>
<dbReference type="GO" id="GO:0016272">
    <property type="term" value="C:prefoldin complex"/>
    <property type="evidence" value="ECO:0007669"/>
    <property type="project" value="UniProtKB-UniRule"/>
</dbReference>
<dbReference type="PANTHER" id="PTHR21100">
    <property type="entry name" value="PREFOLDIN SUBUNIT 4"/>
    <property type="match status" value="1"/>
</dbReference>
<dbReference type="Proteomes" id="UP000188354">
    <property type="component" value="Chromosome LG08"/>
</dbReference>
<dbReference type="GO" id="GO:0051082">
    <property type="term" value="F:unfolded protein binding"/>
    <property type="evidence" value="ECO:0007669"/>
    <property type="project" value="InterPro"/>
</dbReference>
<evidence type="ECO:0000256" key="3">
    <source>
        <dbReference type="SAM" id="Coils"/>
    </source>
</evidence>
<evidence type="ECO:0000256" key="2">
    <source>
        <dbReference type="PIRNR" id="PIRNR016477"/>
    </source>
</evidence>
<dbReference type="GO" id="GO:0006457">
    <property type="term" value="P:protein folding"/>
    <property type="evidence" value="ECO:0007669"/>
    <property type="project" value="UniProtKB-UniRule"/>
</dbReference>
<evidence type="ECO:0000313" key="5">
    <source>
        <dbReference type="Proteomes" id="UP000188354"/>
    </source>
</evidence>
<feature type="coiled-coil region" evidence="3">
    <location>
        <begin position="70"/>
        <end position="143"/>
    </location>
</feature>
<proteinExistence type="inferred from homology"/>
<protein>
    <recommendedName>
        <fullName evidence="2">Prefoldin subunit 4</fullName>
    </recommendedName>
</protein>
<evidence type="ECO:0000313" key="4">
    <source>
        <dbReference type="EMBL" id="OIW07153.1"/>
    </source>
</evidence>